<feature type="transmembrane region" description="Helical" evidence="1">
    <location>
        <begin position="392"/>
        <end position="412"/>
    </location>
</feature>
<proteinExistence type="predicted"/>
<evidence type="ECO:0000313" key="2">
    <source>
        <dbReference type="EMBL" id="TCD16572.1"/>
    </source>
</evidence>
<feature type="transmembrane region" description="Helical" evidence="1">
    <location>
        <begin position="185"/>
        <end position="205"/>
    </location>
</feature>
<dbReference type="AlphaFoldDB" id="A0A4V2MP90"/>
<feature type="transmembrane region" description="Helical" evidence="1">
    <location>
        <begin position="365"/>
        <end position="386"/>
    </location>
</feature>
<feature type="transmembrane region" description="Helical" evidence="1">
    <location>
        <begin position="21"/>
        <end position="41"/>
    </location>
</feature>
<keyword evidence="1" id="KW-0812">Transmembrane</keyword>
<evidence type="ECO:0000256" key="1">
    <source>
        <dbReference type="SAM" id="Phobius"/>
    </source>
</evidence>
<name>A0A4V2MP90_9HYPH</name>
<keyword evidence="1" id="KW-1133">Transmembrane helix</keyword>
<reference evidence="2 3" key="1">
    <citation type="journal article" date="2015" name="Antonie Van Leeuwenhoek">
        <title>Oricola cellulosilytica gen. nov., sp. nov., a cellulose-degrading bacterium of the family Phyllobacteriaceae isolated from surface seashore water, and emended descriptions of Mesorhizobium loti and Phyllobacterium myrsinacearum.</title>
        <authorList>
            <person name="Hameed A."/>
            <person name="Shahina M."/>
            <person name="Lai W.A."/>
            <person name="Lin S.Y."/>
            <person name="Young L.S."/>
            <person name="Liu Y.C."/>
            <person name="Hsu Y.H."/>
            <person name="Young C.C."/>
        </authorList>
    </citation>
    <scope>NUCLEOTIDE SEQUENCE [LARGE SCALE GENOMIC DNA]</scope>
    <source>
        <strain evidence="2 3">KCTC 52183</strain>
    </source>
</reference>
<dbReference type="EMBL" id="SJST01000001">
    <property type="protein sequence ID" value="TCD16572.1"/>
    <property type="molecule type" value="Genomic_DNA"/>
</dbReference>
<feature type="transmembrane region" description="Helical" evidence="1">
    <location>
        <begin position="294"/>
        <end position="317"/>
    </location>
</feature>
<comment type="caution">
    <text evidence="2">The sequence shown here is derived from an EMBL/GenBank/DDBJ whole genome shotgun (WGS) entry which is preliminary data.</text>
</comment>
<accession>A0A4V2MP90</accession>
<feature type="transmembrane region" description="Helical" evidence="1">
    <location>
        <begin position="323"/>
        <end position="344"/>
    </location>
</feature>
<gene>
    <name evidence="2" type="ORF">E0D97_03905</name>
</gene>
<protein>
    <submittedName>
        <fullName evidence="2">Lipopolysaccharide biosynthesis protein</fullName>
    </submittedName>
</protein>
<feature type="transmembrane region" description="Helical" evidence="1">
    <location>
        <begin position="123"/>
        <end position="144"/>
    </location>
</feature>
<dbReference type="Proteomes" id="UP000291301">
    <property type="component" value="Unassembled WGS sequence"/>
</dbReference>
<organism evidence="2 3">
    <name type="scientific">Oricola cellulosilytica</name>
    <dbReference type="NCBI Taxonomy" id="1429082"/>
    <lineage>
        <taxon>Bacteria</taxon>
        <taxon>Pseudomonadati</taxon>
        <taxon>Pseudomonadota</taxon>
        <taxon>Alphaproteobacteria</taxon>
        <taxon>Hyphomicrobiales</taxon>
        <taxon>Ahrensiaceae</taxon>
        <taxon>Oricola</taxon>
    </lineage>
</organism>
<evidence type="ECO:0000313" key="3">
    <source>
        <dbReference type="Proteomes" id="UP000291301"/>
    </source>
</evidence>
<feature type="transmembrane region" description="Helical" evidence="1">
    <location>
        <begin position="53"/>
        <end position="77"/>
    </location>
</feature>
<dbReference type="OrthoDB" id="7973910at2"/>
<dbReference type="RefSeq" id="WP_131565556.1">
    <property type="nucleotide sequence ID" value="NZ_JAINFK010000001.1"/>
</dbReference>
<keyword evidence="1" id="KW-0472">Membrane</keyword>
<feature type="transmembrane region" description="Helical" evidence="1">
    <location>
        <begin position="156"/>
        <end position="179"/>
    </location>
</feature>
<keyword evidence="3" id="KW-1185">Reference proteome</keyword>
<sequence length="422" mass="45701">MSSVLSNTRYGEPVGDLLRKYFAVFSGDGIRVFIQLVYFYLVANTLSLSEFGLFATASATGIVLSRIAAIGFISPLYRIATVKPQLIGVYTAGYLAALGLSLPLVVAAGATVYLLLFDQGMSALTFALIAGTEILLWRTLEVVINVNKGLERFGRASLLIVFGFTMKALAAGLLAMSAFPSLATWAAIYFVTQGIMAMLAVAIFYPRRKLRFRPALYRRRIGDALAVSGSDVLFYAQSELDKLVVLAAGGSVSAGLYAIIMRLIDLTAMPVRSFSTLLVQRLMRRPDMLGGWKARALVEAGIFAVSTAAMAAIVLVFTVKPDILGSNVASAGALLGLVLLVPAFRNLIEYQAELLYGRGQSLLRMFNYGVIGALKAVLLLALLSHFGNPEDWLIWTNAVFATLYAISFALTYRAMRRPPTRV</sequence>
<feature type="transmembrane region" description="Helical" evidence="1">
    <location>
        <begin position="89"/>
        <end position="117"/>
    </location>
</feature>